<sequence>MNRSLTVKESHPKQILTPASGFLKGYTHTLNPYVGCSFGCSYCYVRRMPVGLFRKEEWGKWVDIKKGATEVLEKDLVRARKKGDITIFMSSSTDPYQPIESNTELTRSLLTVMTVQPPDFLFLQTRGPLIVRDIDLLLKLKKNLLVSVTIETDREDIRKVFTPTAPPVQARFKALQKLKEAGLPVQIAVSPVLPSTASFAQKVREVASRVVIDDYFMGDGQNGKRTKQLGMEQYYKEVAEESWFSPTAYVQVLNQFKTRFTDHELFVSQEGFMPPNSYGD</sequence>
<evidence type="ECO:0000313" key="6">
    <source>
        <dbReference type="Proteomes" id="UP001235840"/>
    </source>
</evidence>
<dbReference type="SFLD" id="SFLDG01084">
    <property type="entry name" value="Uncharacterised_Radical_SAM_Su"/>
    <property type="match status" value="1"/>
</dbReference>
<dbReference type="InterPro" id="IPR007197">
    <property type="entry name" value="rSAM"/>
</dbReference>
<dbReference type="PROSITE" id="PS51918">
    <property type="entry name" value="RADICAL_SAM"/>
    <property type="match status" value="1"/>
</dbReference>
<evidence type="ECO:0000256" key="2">
    <source>
        <dbReference type="ARBA" id="ARBA00023004"/>
    </source>
</evidence>
<evidence type="ECO:0000313" key="5">
    <source>
        <dbReference type="EMBL" id="MDQ0165443.1"/>
    </source>
</evidence>
<keyword evidence="1" id="KW-0479">Metal-binding</keyword>
<dbReference type="SFLD" id="SFLDS00029">
    <property type="entry name" value="Radical_SAM"/>
    <property type="match status" value="1"/>
</dbReference>
<evidence type="ECO:0000259" key="4">
    <source>
        <dbReference type="PROSITE" id="PS51918"/>
    </source>
</evidence>
<dbReference type="Proteomes" id="UP001235840">
    <property type="component" value="Unassembled WGS sequence"/>
</dbReference>
<organism evidence="5 6">
    <name type="scientific">Caldalkalibacillus horti</name>
    <dbReference type="NCBI Taxonomy" id="77523"/>
    <lineage>
        <taxon>Bacteria</taxon>
        <taxon>Bacillati</taxon>
        <taxon>Bacillota</taxon>
        <taxon>Bacilli</taxon>
        <taxon>Bacillales</taxon>
        <taxon>Bacillaceae</taxon>
        <taxon>Caldalkalibacillus</taxon>
    </lineage>
</organism>
<evidence type="ECO:0000256" key="3">
    <source>
        <dbReference type="ARBA" id="ARBA00023014"/>
    </source>
</evidence>
<keyword evidence="6" id="KW-1185">Reference proteome</keyword>
<dbReference type="Gene3D" id="3.80.30.30">
    <property type="match status" value="1"/>
</dbReference>
<dbReference type="CDD" id="cd01335">
    <property type="entry name" value="Radical_SAM"/>
    <property type="match status" value="1"/>
</dbReference>
<accession>A0ABT9VWR8</accession>
<comment type="caution">
    <text evidence="5">The sequence shown here is derived from an EMBL/GenBank/DDBJ whole genome shotgun (WGS) entry which is preliminary data.</text>
</comment>
<dbReference type="PANTHER" id="PTHR43432">
    <property type="entry name" value="SLR0285 PROTEIN"/>
    <property type="match status" value="1"/>
</dbReference>
<dbReference type="InterPro" id="IPR058240">
    <property type="entry name" value="rSAM_sf"/>
</dbReference>
<dbReference type="Pfam" id="PF04055">
    <property type="entry name" value="Radical_SAM"/>
    <property type="match status" value="1"/>
</dbReference>
<dbReference type="RefSeq" id="WP_307392547.1">
    <property type="nucleotide sequence ID" value="NZ_BAAADK010000045.1"/>
</dbReference>
<reference evidence="5 6" key="1">
    <citation type="submission" date="2023-07" db="EMBL/GenBank/DDBJ databases">
        <title>Genomic Encyclopedia of Type Strains, Phase IV (KMG-IV): sequencing the most valuable type-strain genomes for metagenomic binning, comparative biology and taxonomic classification.</title>
        <authorList>
            <person name="Goeker M."/>
        </authorList>
    </citation>
    <scope>NUCLEOTIDE SEQUENCE [LARGE SCALE GENOMIC DNA]</scope>
    <source>
        <strain evidence="5 6">DSM 12751</strain>
    </source>
</reference>
<dbReference type="InterPro" id="IPR040086">
    <property type="entry name" value="MJ0683-like"/>
</dbReference>
<gene>
    <name evidence="5" type="ORF">J2S11_001343</name>
</gene>
<protein>
    <submittedName>
        <fullName evidence="5">DNA repair photolyase</fullName>
    </submittedName>
</protein>
<dbReference type="PANTHER" id="PTHR43432:SF3">
    <property type="entry name" value="SLR0285 PROTEIN"/>
    <property type="match status" value="1"/>
</dbReference>
<feature type="domain" description="Radical SAM core" evidence="4">
    <location>
        <begin position="22"/>
        <end position="245"/>
    </location>
</feature>
<keyword evidence="3" id="KW-0411">Iron-sulfur</keyword>
<name>A0ABT9VWR8_9BACI</name>
<keyword evidence="2" id="KW-0408">Iron</keyword>
<dbReference type="EMBL" id="JAUSTY010000004">
    <property type="protein sequence ID" value="MDQ0165443.1"/>
    <property type="molecule type" value="Genomic_DNA"/>
</dbReference>
<evidence type="ECO:0000256" key="1">
    <source>
        <dbReference type="ARBA" id="ARBA00022723"/>
    </source>
</evidence>
<proteinExistence type="predicted"/>
<dbReference type="SUPFAM" id="SSF102114">
    <property type="entry name" value="Radical SAM enzymes"/>
    <property type="match status" value="1"/>
</dbReference>